<evidence type="ECO:0000259" key="3">
    <source>
        <dbReference type="Pfam" id="PF01048"/>
    </source>
</evidence>
<feature type="region of interest" description="Disordered" evidence="1">
    <location>
        <begin position="1161"/>
        <end position="1182"/>
    </location>
</feature>
<dbReference type="Gene3D" id="3.40.50.1580">
    <property type="entry name" value="Nucleoside phosphorylase domain"/>
    <property type="match status" value="1"/>
</dbReference>
<dbReference type="OrthoDB" id="4487085at2759"/>
<accession>A0A1L9TQB3</accession>
<dbReference type="InterPro" id="IPR053137">
    <property type="entry name" value="NLR-like"/>
</dbReference>
<dbReference type="PANTHER" id="PTHR46082">
    <property type="entry name" value="ATP/GTP-BINDING PROTEIN-RELATED"/>
    <property type="match status" value="1"/>
</dbReference>
<sequence>MSLTIDAQDRPASRNDFTTAIVCALAEEATPVQALFDKYFDRYSKFYGRADGDRNVYFNGLLAGHKVVVSYLPDMGTRGAAATLASLRSSYTELQLVLVVGICGGMPSGPSPKSPQRYLGDVIIADKLFVYDYGKQQPGEFKHTNPFRTHNDEAKSLLKSLEGEDNLAFFREQFVATVNALLETREKWRAPDAKTDVVYGPSYHHKHREEHARGCSCYAADAICSAATKASCEELECAESAIIRTRADVEDANIFIGPMASADTVMRSGETREALAKKGEVIGFEMEGSGAWDGAVPCIIVKGITDYADSHKNKEWRLYAAATGAAAAKTFLDHWSVQTKSRRSKYWMVSLDRNVDFAGRDSEIGKLKESISSPDGPKVLAMYGLGGIGKTQIALELSYRMKSELSVFWIQCSSIENIEKSYMDAAEMLGMADANATQAKQTVKACLSNSSTKWLLILDNVDDLNSWTYLKQSLPLRKEWRILITTRNGNLAAQTARSHVLQVREPGEQDAINILYKRLIPEIRFLLEDKETVLDLLGRLESLPLALVQTAAFLNVNRKFTISSYLEIFNRQEPEVVKFLGKNFGDDGHDTDCPSPVATTWLVSFHQLLKINDTAGIFLRIMAFVDRHDIPDSFLPADGPIDEVPVALSLLAAFSFITTKSGRRDCSTMHRLVRLATRSWARQDGEFIVFLRWAADRLEETYSSSDERSRRQYLSHAVSLISENEFDPAKHPDLLWRTAEGLSKDHRNAEALKLFTKIMSTQEEELGDRHPETLRSMARVAREHLWLFQSEEAEKVGLRAFTTSKEALGPEHPDTIFAANIVSAIYKIGNRHDELVAMHPQLVDILQHTAELHMPGSMQSVASIARSYMEEKRFKEAEDLLSLNLKVCQEAHGPCHSDSLEFMNELVYLYTLQSRLEEAHKILTDIIKTCNHDYDLYPRLIITSEVNMAKNLIKLQEEKQAEEVAIRAVKQATERLGPRDVDTLAAMTALASVRELQERWEDAENLLLAALEGARKGYGSDYFLITGIILCLSNLYWKQGRWDDATKRKDEAIKALTREDELGPNDPQTLENIYQFVLKATPNDYTLQLMSRAVGLANNVLGPDNLKTKQYTSFLSILQEKIDAGKATMAATPAPPTPESSLPERGRRRDRFNKLLDKARQALRSSSRLTSEHRQPIVDGDT</sequence>
<evidence type="ECO:0008006" key="6">
    <source>
        <dbReference type="Google" id="ProtNLM"/>
    </source>
</evidence>
<dbReference type="PRINTS" id="PR00364">
    <property type="entry name" value="DISEASERSIST"/>
</dbReference>
<dbReference type="SUPFAM" id="SSF53167">
    <property type="entry name" value="Purine and uridine phosphorylases"/>
    <property type="match status" value="1"/>
</dbReference>
<dbReference type="STRING" id="1036612.A0A1L9TQB3"/>
<evidence type="ECO:0000259" key="2">
    <source>
        <dbReference type="Pfam" id="PF00931"/>
    </source>
</evidence>
<dbReference type="EMBL" id="KV878584">
    <property type="protein sequence ID" value="OJJ61610.1"/>
    <property type="molecule type" value="Genomic_DNA"/>
</dbReference>
<dbReference type="Pfam" id="PF13374">
    <property type="entry name" value="TPR_10"/>
    <property type="match status" value="1"/>
</dbReference>
<name>A0A1L9TQB3_9EURO</name>
<gene>
    <name evidence="4" type="ORF">ASPSYDRAFT_30090</name>
</gene>
<organism evidence="4 5">
    <name type="scientific">Aspergillus sydowii CBS 593.65</name>
    <dbReference type="NCBI Taxonomy" id="1036612"/>
    <lineage>
        <taxon>Eukaryota</taxon>
        <taxon>Fungi</taxon>
        <taxon>Dikarya</taxon>
        <taxon>Ascomycota</taxon>
        <taxon>Pezizomycotina</taxon>
        <taxon>Eurotiomycetes</taxon>
        <taxon>Eurotiomycetidae</taxon>
        <taxon>Eurotiales</taxon>
        <taxon>Aspergillaceae</taxon>
        <taxon>Aspergillus</taxon>
        <taxon>Aspergillus subgen. Nidulantes</taxon>
    </lineage>
</organism>
<protein>
    <recommendedName>
        <fullName evidence="6">AAA+ ATPase domain-containing protein</fullName>
    </recommendedName>
</protein>
<dbReference type="SUPFAM" id="SSF52540">
    <property type="entry name" value="P-loop containing nucleoside triphosphate hydrolases"/>
    <property type="match status" value="1"/>
</dbReference>
<dbReference type="RefSeq" id="XP_040705416.1">
    <property type="nucleotide sequence ID" value="XM_040844731.1"/>
</dbReference>
<dbReference type="InterPro" id="IPR002182">
    <property type="entry name" value="NB-ARC"/>
</dbReference>
<dbReference type="Pfam" id="PF13424">
    <property type="entry name" value="TPR_12"/>
    <property type="match status" value="1"/>
</dbReference>
<dbReference type="InterPro" id="IPR011990">
    <property type="entry name" value="TPR-like_helical_dom_sf"/>
</dbReference>
<dbReference type="Pfam" id="PF00931">
    <property type="entry name" value="NB-ARC"/>
    <property type="match status" value="1"/>
</dbReference>
<feature type="domain" description="Nucleoside phosphorylase" evidence="3">
    <location>
        <begin position="19"/>
        <end position="317"/>
    </location>
</feature>
<reference evidence="5" key="1">
    <citation type="journal article" date="2017" name="Genome Biol.">
        <title>Comparative genomics reveals high biological diversity and specific adaptations in the industrially and medically important fungal genus Aspergillus.</title>
        <authorList>
            <person name="de Vries R.P."/>
            <person name="Riley R."/>
            <person name="Wiebenga A."/>
            <person name="Aguilar-Osorio G."/>
            <person name="Amillis S."/>
            <person name="Uchima C.A."/>
            <person name="Anderluh G."/>
            <person name="Asadollahi M."/>
            <person name="Askin M."/>
            <person name="Barry K."/>
            <person name="Battaglia E."/>
            <person name="Bayram O."/>
            <person name="Benocci T."/>
            <person name="Braus-Stromeyer S.A."/>
            <person name="Caldana C."/>
            <person name="Canovas D."/>
            <person name="Cerqueira G.C."/>
            <person name="Chen F."/>
            <person name="Chen W."/>
            <person name="Choi C."/>
            <person name="Clum A."/>
            <person name="Dos Santos R.A."/>
            <person name="Damasio A.R."/>
            <person name="Diallinas G."/>
            <person name="Emri T."/>
            <person name="Fekete E."/>
            <person name="Flipphi M."/>
            <person name="Freyberg S."/>
            <person name="Gallo A."/>
            <person name="Gournas C."/>
            <person name="Habgood R."/>
            <person name="Hainaut M."/>
            <person name="Harispe M.L."/>
            <person name="Henrissat B."/>
            <person name="Hilden K.S."/>
            <person name="Hope R."/>
            <person name="Hossain A."/>
            <person name="Karabika E."/>
            <person name="Karaffa L."/>
            <person name="Karanyi Z."/>
            <person name="Krasevec N."/>
            <person name="Kuo A."/>
            <person name="Kusch H."/>
            <person name="LaButti K."/>
            <person name="Lagendijk E.L."/>
            <person name="Lapidus A."/>
            <person name="Levasseur A."/>
            <person name="Lindquist E."/>
            <person name="Lipzen A."/>
            <person name="Logrieco A.F."/>
            <person name="MacCabe A."/>
            <person name="Maekelae M.R."/>
            <person name="Malavazi I."/>
            <person name="Melin P."/>
            <person name="Meyer V."/>
            <person name="Mielnichuk N."/>
            <person name="Miskei M."/>
            <person name="Molnar A.P."/>
            <person name="Mule G."/>
            <person name="Ngan C.Y."/>
            <person name="Orejas M."/>
            <person name="Orosz E."/>
            <person name="Ouedraogo J.P."/>
            <person name="Overkamp K.M."/>
            <person name="Park H.-S."/>
            <person name="Perrone G."/>
            <person name="Piumi F."/>
            <person name="Punt P.J."/>
            <person name="Ram A.F."/>
            <person name="Ramon A."/>
            <person name="Rauscher S."/>
            <person name="Record E."/>
            <person name="Riano-Pachon D.M."/>
            <person name="Robert V."/>
            <person name="Roehrig J."/>
            <person name="Ruller R."/>
            <person name="Salamov A."/>
            <person name="Salih N.S."/>
            <person name="Samson R.A."/>
            <person name="Sandor E."/>
            <person name="Sanguinetti M."/>
            <person name="Schuetze T."/>
            <person name="Sepcic K."/>
            <person name="Shelest E."/>
            <person name="Sherlock G."/>
            <person name="Sophianopoulou V."/>
            <person name="Squina F.M."/>
            <person name="Sun H."/>
            <person name="Susca A."/>
            <person name="Todd R.B."/>
            <person name="Tsang A."/>
            <person name="Unkles S.E."/>
            <person name="van de Wiele N."/>
            <person name="van Rossen-Uffink D."/>
            <person name="Oliveira J.V."/>
            <person name="Vesth T.C."/>
            <person name="Visser J."/>
            <person name="Yu J.-H."/>
            <person name="Zhou M."/>
            <person name="Andersen M.R."/>
            <person name="Archer D.B."/>
            <person name="Baker S.E."/>
            <person name="Benoit I."/>
            <person name="Brakhage A.A."/>
            <person name="Braus G.H."/>
            <person name="Fischer R."/>
            <person name="Frisvad J.C."/>
            <person name="Goldman G.H."/>
            <person name="Houbraken J."/>
            <person name="Oakley B."/>
            <person name="Pocsi I."/>
            <person name="Scazzocchio C."/>
            <person name="Seiboth B."/>
            <person name="vanKuyk P.A."/>
            <person name="Wortman J."/>
            <person name="Dyer P.S."/>
            <person name="Grigoriev I.V."/>
        </authorList>
    </citation>
    <scope>NUCLEOTIDE SEQUENCE [LARGE SCALE GENOMIC DNA]</scope>
    <source>
        <strain evidence="5">CBS 593.65</strain>
    </source>
</reference>
<evidence type="ECO:0000256" key="1">
    <source>
        <dbReference type="SAM" id="MobiDB-lite"/>
    </source>
</evidence>
<dbReference type="GO" id="GO:0043531">
    <property type="term" value="F:ADP binding"/>
    <property type="evidence" value="ECO:0007669"/>
    <property type="project" value="InterPro"/>
</dbReference>
<dbReference type="AlphaFoldDB" id="A0A1L9TQB3"/>
<dbReference type="VEuPathDB" id="FungiDB:ASPSYDRAFT_30090"/>
<dbReference type="SUPFAM" id="SSF48452">
    <property type="entry name" value="TPR-like"/>
    <property type="match status" value="2"/>
</dbReference>
<dbReference type="InterPro" id="IPR035994">
    <property type="entry name" value="Nucleoside_phosphorylase_sf"/>
</dbReference>
<dbReference type="Pfam" id="PF01048">
    <property type="entry name" value="PNP_UDP_1"/>
    <property type="match status" value="1"/>
</dbReference>
<dbReference type="InterPro" id="IPR027417">
    <property type="entry name" value="P-loop_NTPase"/>
</dbReference>
<evidence type="ECO:0000313" key="5">
    <source>
        <dbReference type="Proteomes" id="UP000184356"/>
    </source>
</evidence>
<dbReference type="GeneID" id="63760804"/>
<dbReference type="Gene3D" id="3.40.50.300">
    <property type="entry name" value="P-loop containing nucleotide triphosphate hydrolases"/>
    <property type="match status" value="1"/>
</dbReference>
<dbReference type="GO" id="GO:0003824">
    <property type="term" value="F:catalytic activity"/>
    <property type="evidence" value="ECO:0007669"/>
    <property type="project" value="InterPro"/>
</dbReference>
<dbReference type="GO" id="GO:0009116">
    <property type="term" value="P:nucleoside metabolic process"/>
    <property type="evidence" value="ECO:0007669"/>
    <property type="project" value="InterPro"/>
</dbReference>
<evidence type="ECO:0000313" key="4">
    <source>
        <dbReference type="EMBL" id="OJJ61610.1"/>
    </source>
</evidence>
<keyword evidence="5" id="KW-1185">Reference proteome</keyword>
<proteinExistence type="predicted"/>
<dbReference type="InterPro" id="IPR000845">
    <property type="entry name" value="Nucleoside_phosphorylase_d"/>
</dbReference>
<dbReference type="PANTHER" id="PTHR46082:SF6">
    <property type="entry name" value="AAA+ ATPASE DOMAIN-CONTAINING PROTEIN-RELATED"/>
    <property type="match status" value="1"/>
</dbReference>
<dbReference type="Gene3D" id="1.25.40.10">
    <property type="entry name" value="Tetratricopeptide repeat domain"/>
    <property type="match status" value="2"/>
</dbReference>
<feature type="domain" description="NB-ARC" evidence="2">
    <location>
        <begin position="361"/>
        <end position="515"/>
    </location>
</feature>
<feature type="region of interest" description="Disordered" evidence="1">
    <location>
        <begin position="1127"/>
        <end position="1149"/>
    </location>
</feature>
<dbReference type="Proteomes" id="UP000184356">
    <property type="component" value="Unassembled WGS sequence"/>
</dbReference>